<feature type="compositionally biased region" description="Low complexity" evidence="1">
    <location>
        <begin position="39"/>
        <end position="53"/>
    </location>
</feature>
<dbReference type="RefSeq" id="WP_153450791.1">
    <property type="nucleotide sequence ID" value="NZ_WEGJ01000003.1"/>
</dbReference>
<dbReference type="InterPro" id="IPR025326">
    <property type="entry name" value="DUF4232"/>
</dbReference>
<reference evidence="3 4" key="1">
    <citation type="submission" date="2019-10" db="EMBL/GenBank/DDBJ databases">
        <title>Streptomyces smaragdinus sp. nov. and Streptomyces fabii sp. nov., isolated from the gut of fungus growing-termite Macrotermes natalensis.</title>
        <authorList>
            <person name="Schwitalla J."/>
            <person name="Benndorf R."/>
            <person name="Martin K."/>
            <person name="De Beer W."/>
            <person name="Kaster A.-K."/>
            <person name="Vollmers J."/>
            <person name="Poulsen M."/>
            <person name="Beemelmanns C."/>
        </authorList>
    </citation>
    <scope>NUCLEOTIDE SEQUENCE [LARGE SCALE GENOMIC DNA]</scope>
    <source>
        <strain evidence="3 4">RB5</strain>
    </source>
</reference>
<feature type="domain" description="DUF4232" evidence="2">
    <location>
        <begin position="70"/>
        <end position="205"/>
    </location>
</feature>
<comment type="caution">
    <text evidence="3">The sequence shown here is derived from an EMBL/GenBank/DDBJ whole genome shotgun (WGS) entry which is preliminary data.</text>
</comment>
<accession>A0A7K0CDN2</accession>
<evidence type="ECO:0000313" key="4">
    <source>
        <dbReference type="Proteomes" id="UP000466345"/>
    </source>
</evidence>
<dbReference type="EMBL" id="WEGJ01000003">
    <property type="protein sequence ID" value="MQY11560.1"/>
    <property type="molecule type" value="Genomic_DNA"/>
</dbReference>
<organism evidence="3 4">
    <name type="scientific">Streptomyces smaragdinus</name>
    <dbReference type="NCBI Taxonomy" id="2585196"/>
    <lineage>
        <taxon>Bacteria</taxon>
        <taxon>Bacillati</taxon>
        <taxon>Actinomycetota</taxon>
        <taxon>Actinomycetes</taxon>
        <taxon>Kitasatosporales</taxon>
        <taxon>Streptomycetaceae</taxon>
        <taxon>Streptomyces</taxon>
    </lineage>
</organism>
<dbReference type="PROSITE" id="PS51257">
    <property type="entry name" value="PROKAR_LIPOPROTEIN"/>
    <property type="match status" value="1"/>
</dbReference>
<feature type="region of interest" description="Disordered" evidence="1">
    <location>
        <begin position="107"/>
        <end position="146"/>
    </location>
</feature>
<name>A0A7K0CDN2_9ACTN</name>
<gene>
    <name evidence="3" type="ORF">SRB5_16790</name>
</gene>
<dbReference type="OrthoDB" id="3827416at2"/>
<sequence length="209" mass="21482">MHTLRQLVPATLAAAVLLLAVGCEEPGPKPRDVTVGADTSPSPTPELTLPGGRPEVRPGGEEPTAPATACEADALQVTAERPDAAMGLRAMALTLTNCTGAPVTVQGYPGLRPLDEEGDPTGTRIDEGLTPDGQEAPAPMPVRLDPGETATSVISWRNTVDRVDIPAVRAPGLEVTPAPGGAPQTVTVDGGLDLGTTGRLRVTPWSEPR</sequence>
<dbReference type="Pfam" id="PF14016">
    <property type="entry name" value="DUF4232"/>
    <property type="match status" value="1"/>
</dbReference>
<dbReference type="Proteomes" id="UP000466345">
    <property type="component" value="Unassembled WGS sequence"/>
</dbReference>
<dbReference type="AlphaFoldDB" id="A0A7K0CDN2"/>
<keyword evidence="4" id="KW-1185">Reference proteome</keyword>
<feature type="compositionally biased region" description="Low complexity" evidence="1">
    <location>
        <begin position="185"/>
        <end position="203"/>
    </location>
</feature>
<evidence type="ECO:0000256" key="1">
    <source>
        <dbReference type="SAM" id="MobiDB-lite"/>
    </source>
</evidence>
<feature type="region of interest" description="Disordered" evidence="1">
    <location>
        <begin position="25"/>
        <end position="66"/>
    </location>
</feature>
<proteinExistence type="predicted"/>
<evidence type="ECO:0000313" key="3">
    <source>
        <dbReference type="EMBL" id="MQY11560.1"/>
    </source>
</evidence>
<evidence type="ECO:0000259" key="2">
    <source>
        <dbReference type="Pfam" id="PF14016"/>
    </source>
</evidence>
<feature type="region of interest" description="Disordered" evidence="1">
    <location>
        <begin position="174"/>
        <end position="209"/>
    </location>
</feature>
<protein>
    <recommendedName>
        <fullName evidence="2">DUF4232 domain-containing protein</fullName>
    </recommendedName>
</protein>